<reference evidence="1" key="1">
    <citation type="submission" date="2020-08" db="EMBL/GenBank/DDBJ databases">
        <title>Ramlibacter sp. USB13 16S ribosomal RNA gene genome sequencing and assembly.</title>
        <authorList>
            <person name="Kang M."/>
        </authorList>
    </citation>
    <scope>NUCLEOTIDE SEQUENCE</scope>
    <source>
        <strain evidence="1">USB13</strain>
    </source>
</reference>
<proteinExistence type="predicted"/>
<accession>A0A923MRY8</accession>
<dbReference type="AlphaFoldDB" id="A0A923MRY8"/>
<dbReference type="EMBL" id="JACORT010000002">
    <property type="protein sequence ID" value="MBC5782737.1"/>
    <property type="molecule type" value="Genomic_DNA"/>
</dbReference>
<dbReference type="Proteomes" id="UP000608513">
    <property type="component" value="Unassembled WGS sequence"/>
</dbReference>
<gene>
    <name evidence="1" type="ORF">H8N03_07250</name>
</gene>
<protein>
    <submittedName>
        <fullName evidence="1">Uncharacterized protein</fullName>
    </submittedName>
</protein>
<evidence type="ECO:0000313" key="2">
    <source>
        <dbReference type="Proteomes" id="UP000608513"/>
    </source>
</evidence>
<evidence type="ECO:0000313" key="1">
    <source>
        <dbReference type="EMBL" id="MBC5782737.1"/>
    </source>
</evidence>
<name>A0A923MRY8_9BURK</name>
<comment type="caution">
    <text evidence="1">The sequence shown here is derived from an EMBL/GenBank/DDBJ whole genome shotgun (WGS) entry which is preliminary data.</text>
</comment>
<sequence length="98" mass="10756">MDAMQREDDNRAFTAEVGHDAARAIRAFAHGDHALCVQLLRRVRSGAHRFGGSHAQRDVLDLTLMEAARRGGMEALARGLEAERVALRPRTRVLALAA</sequence>
<dbReference type="RefSeq" id="WP_187075486.1">
    <property type="nucleotide sequence ID" value="NZ_JACORT010000002.1"/>
</dbReference>
<keyword evidence="2" id="KW-1185">Reference proteome</keyword>
<organism evidence="1 2">
    <name type="scientific">Ramlibacter cellulosilyticus</name>
    <dbReference type="NCBI Taxonomy" id="2764187"/>
    <lineage>
        <taxon>Bacteria</taxon>
        <taxon>Pseudomonadati</taxon>
        <taxon>Pseudomonadota</taxon>
        <taxon>Betaproteobacteria</taxon>
        <taxon>Burkholderiales</taxon>
        <taxon>Comamonadaceae</taxon>
        <taxon>Ramlibacter</taxon>
    </lineage>
</organism>